<dbReference type="InterPro" id="IPR001810">
    <property type="entry name" value="F-box_dom"/>
</dbReference>
<dbReference type="InterPro" id="IPR055290">
    <property type="entry name" value="At3g26010-like"/>
</dbReference>
<accession>R0FBH5</accession>
<feature type="non-terminal residue" evidence="3">
    <location>
        <position position="1"/>
    </location>
</feature>
<dbReference type="PANTHER" id="PTHR35546:SF25">
    <property type="entry name" value="F-BOX DOMAIN-CONTAINING PROTEIN"/>
    <property type="match status" value="1"/>
</dbReference>
<feature type="compositionally biased region" description="Acidic residues" evidence="1">
    <location>
        <begin position="451"/>
        <end position="469"/>
    </location>
</feature>
<gene>
    <name evidence="3" type="ORF">CARUB_v10007774mg</name>
</gene>
<dbReference type="AlphaFoldDB" id="R0FBH5"/>
<dbReference type="STRING" id="81985.R0FBH5"/>
<reference evidence="4" key="1">
    <citation type="journal article" date="2013" name="Nat. Genet.">
        <title>The Capsella rubella genome and the genomic consequences of rapid mating system evolution.</title>
        <authorList>
            <person name="Slotte T."/>
            <person name="Hazzouri K.M."/>
            <person name="Agren J.A."/>
            <person name="Koenig D."/>
            <person name="Maumus F."/>
            <person name="Guo Y.L."/>
            <person name="Steige K."/>
            <person name="Platts A.E."/>
            <person name="Escobar J.S."/>
            <person name="Newman L.K."/>
            <person name="Wang W."/>
            <person name="Mandakova T."/>
            <person name="Vello E."/>
            <person name="Smith L.M."/>
            <person name="Henz S.R."/>
            <person name="Steffen J."/>
            <person name="Takuno S."/>
            <person name="Brandvain Y."/>
            <person name="Coop G."/>
            <person name="Andolfatto P."/>
            <person name="Hu T.T."/>
            <person name="Blanchette M."/>
            <person name="Clark R.M."/>
            <person name="Quesneville H."/>
            <person name="Nordborg M."/>
            <person name="Gaut B.S."/>
            <person name="Lysak M.A."/>
            <person name="Jenkins J."/>
            <person name="Grimwood J."/>
            <person name="Chapman J."/>
            <person name="Prochnik S."/>
            <person name="Shu S."/>
            <person name="Rokhsar D."/>
            <person name="Schmutz J."/>
            <person name="Weigel D."/>
            <person name="Wright S.I."/>
        </authorList>
    </citation>
    <scope>NUCLEOTIDE SEQUENCE [LARGE SCALE GENOMIC DNA]</scope>
    <source>
        <strain evidence="4">cv. Monte Gargano</strain>
    </source>
</reference>
<dbReference type="OrthoDB" id="674184at2759"/>
<keyword evidence="4" id="KW-1185">Reference proteome</keyword>
<proteinExistence type="predicted"/>
<dbReference type="Pfam" id="PF00646">
    <property type="entry name" value="F-box"/>
    <property type="match status" value="1"/>
</dbReference>
<organism evidence="3 4">
    <name type="scientific">Capsella rubella</name>
    <dbReference type="NCBI Taxonomy" id="81985"/>
    <lineage>
        <taxon>Eukaryota</taxon>
        <taxon>Viridiplantae</taxon>
        <taxon>Streptophyta</taxon>
        <taxon>Embryophyta</taxon>
        <taxon>Tracheophyta</taxon>
        <taxon>Spermatophyta</taxon>
        <taxon>Magnoliopsida</taxon>
        <taxon>eudicotyledons</taxon>
        <taxon>Gunneridae</taxon>
        <taxon>Pentapetalae</taxon>
        <taxon>rosids</taxon>
        <taxon>malvids</taxon>
        <taxon>Brassicales</taxon>
        <taxon>Brassicaceae</taxon>
        <taxon>Camelineae</taxon>
        <taxon>Capsella</taxon>
    </lineage>
</organism>
<dbReference type="SUPFAM" id="SSF81383">
    <property type="entry name" value="F-box domain"/>
    <property type="match status" value="1"/>
</dbReference>
<feature type="domain" description="F-box" evidence="2">
    <location>
        <begin position="37"/>
        <end position="76"/>
    </location>
</feature>
<sequence length="469" mass="54483">CGQVFFLQNLEALIYYCRKKKKKEFPMETPKNTAQYLSEAIVTEIVARLPLRSISRFKSVCRTWKSALESAYFRRLFVSLHQNTSSSWSLLAGTEEFISMHGCETWDLPKSIASYFRGILTRKNLYHVASSSGLILMESSDDATYVGNPVLQQWLRIPDPPHPTVTVVLGLVTSLDEDGVVLSFKVVKMAALVPTRDKSSTCMFLWVYSSETGIWTRKRLYCPICFTSFRNTISLNGTFYVSQTCLDGLATQPGTLMAHDFYSESDLWRVIPFPDHNLNHNMNFKRALTKSRGYVMYIKTLAQEGDNLLKVWRLSNDSGDECWKLLWEIRLPFDNIRNYAPMAMHPLEHNIVYLWSEENHYMISCNLQTQNYKILRDDDHQDCLINKSRCDKYMDEALKSSSVQEYGVLVNLDQFVLPKWMKSLPRPPQVEMLDTASLISYVSSLPKEHEDYEEEEEDVEEEWEEEWKE</sequence>
<dbReference type="SMART" id="SM00256">
    <property type="entry name" value="FBOX"/>
    <property type="match status" value="1"/>
</dbReference>
<dbReference type="KEGG" id="crb:17879442"/>
<evidence type="ECO:0000259" key="2">
    <source>
        <dbReference type="SMART" id="SM00256"/>
    </source>
</evidence>
<dbReference type="Proteomes" id="UP000029121">
    <property type="component" value="Unassembled WGS sequence"/>
</dbReference>
<evidence type="ECO:0000313" key="3">
    <source>
        <dbReference type="EMBL" id="EOA19106.1"/>
    </source>
</evidence>
<dbReference type="InterPro" id="IPR036047">
    <property type="entry name" value="F-box-like_dom_sf"/>
</dbReference>
<dbReference type="Pfam" id="PF24750">
    <property type="entry name" value="b-prop_At3g26010-like"/>
    <property type="match status" value="1"/>
</dbReference>
<name>R0FBH5_9BRAS</name>
<feature type="region of interest" description="Disordered" evidence="1">
    <location>
        <begin position="445"/>
        <end position="469"/>
    </location>
</feature>
<evidence type="ECO:0000256" key="1">
    <source>
        <dbReference type="SAM" id="MobiDB-lite"/>
    </source>
</evidence>
<dbReference type="PANTHER" id="PTHR35546">
    <property type="entry name" value="F-BOX PROTEIN INTERACTION DOMAIN PROTEIN-RELATED"/>
    <property type="match status" value="1"/>
</dbReference>
<dbReference type="NCBIfam" id="TIGR01640">
    <property type="entry name" value="F_box_assoc_1"/>
    <property type="match status" value="1"/>
</dbReference>
<dbReference type="CDD" id="cd22157">
    <property type="entry name" value="F-box_AtFBW1-like"/>
    <property type="match status" value="1"/>
</dbReference>
<dbReference type="InterPro" id="IPR056592">
    <property type="entry name" value="Beta-prop_At3g26010-like"/>
</dbReference>
<dbReference type="InterPro" id="IPR017451">
    <property type="entry name" value="F-box-assoc_interact_dom"/>
</dbReference>
<dbReference type="EMBL" id="KB870811">
    <property type="protein sequence ID" value="EOA19106.1"/>
    <property type="molecule type" value="Genomic_DNA"/>
</dbReference>
<evidence type="ECO:0000313" key="4">
    <source>
        <dbReference type="Proteomes" id="UP000029121"/>
    </source>
</evidence>
<protein>
    <recommendedName>
        <fullName evidence="2">F-box domain-containing protein</fullName>
    </recommendedName>
</protein>